<dbReference type="InterPro" id="IPR052158">
    <property type="entry name" value="INH-QAR"/>
</dbReference>
<reference evidence="2 3" key="1">
    <citation type="submission" date="2024-02" db="EMBL/GenBank/DDBJ databases">
        <title>Discinaceae phylogenomics.</title>
        <authorList>
            <person name="Dirks A.C."/>
            <person name="James T.Y."/>
        </authorList>
    </citation>
    <scope>NUCLEOTIDE SEQUENCE [LARGE SCALE GENOMIC DNA]</scope>
    <source>
        <strain evidence="2 3">ACD0624</strain>
    </source>
</reference>
<comment type="caution">
    <text evidence="2">The sequence shown here is derived from an EMBL/GenBank/DDBJ whole genome shotgun (WGS) entry which is preliminary data.</text>
</comment>
<dbReference type="EMBL" id="JBBBZM010000024">
    <property type="protein sequence ID" value="KAL0638249.1"/>
    <property type="molecule type" value="Genomic_DNA"/>
</dbReference>
<evidence type="ECO:0000313" key="2">
    <source>
        <dbReference type="EMBL" id="KAL0638249.1"/>
    </source>
</evidence>
<dbReference type="SUPFAM" id="SSF52317">
    <property type="entry name" value="Class I glutamine amidotransferase-like"/>
    <property type="match status" value="1"/>
</dbReference>
<dbReference type="Gene3D" id="3.40.50.880">
    <property type="match status" value="1"/>
</dbReference>
<dbReference type="CDD" id="cd03139">
    <property type="entry name" value="GATase1_PfpI_2"/>
    <property type="match status" value="1"/>
</dbReference>
<proteinExistence type="predicted"/>
<evidence type="ECO:0000259" key="1">
    <source>
        <dbReference type="Pfam" id="PF01965"/>
    </source>
</evidence>
<organism evidence="2 3">
    <name type="scientific">Discina gigas</name>
    <dbReference type="NCBI Taxonomy" id="1032678"/>
    <lineage>
        <taxon>Eukaryota</taxon>
        <taxon>Fungi</taxon>
        <taxon>Dikarya</taxon>
        <taxon>Ascomycota</taxon>
        <taxon>Pezizomycotina</taxon>
        <taxon>Pezizomycetes</taxon>
        <taxon>Pezizales</taxon>
        <taxon>Discinaceae</taxon>
        <taxon>Discina</taxon>
    </lineage>
</organism>
<dbReference type="PANTHER" id="PTHR43130:SF15">
    <property type="entry name" value="THIJ_PFPI FAMILY PROTEIN (AFU_ORTHOLOGUE AFUA_5G14240)"/>
    <property type="match status" value="1"/>
</dbReference>
<accession>A0ABR3GQR8</accession>
<keyword evidence="3" id="KW-1185">Reference proteome</keyword>
<dbReference type="InterPro" id="IPR029062">
    <property type="entry name" value="Class_I_gatase-like"/>
</dbReference>
<dbReference type="Pfam" id="PF01965">
    <property type="entry name" value="DJ-1_PfpI"/>
    <property type="match status" value="1"/>
</dbReference>
<name>A0ABR3GQR8_9PEZI</name>
<dbReference type="Proteomes" id="UP001447188">
    <property type="component" value="Unassembled WGS sequence"/>
</dbReference>
<gene>
    <name evidence="2" type="ORF">Q9L58_002705</name>
</gene>
<dbReference type="InterPro" id="IPR002818">
    <property type="entry name" value="DJ-1/PfpI"/>
</dbReference>
<dbReference type="PANTHER" id="PTHR43130">
    <property type="entry name" value="ARAC-FAMILY TRANSCRIPTIONAL REGULATOR"/>
    <property type="match status" value="1"/>
</dbReference>
<sequence length="265" mass="28685">MSAQTVESSSTYHGDAKSDTKNPVIGLIVFPGFEVLDCFGPLQLFNTASLSVNFTLITIGPTTGPINSQYPKSTGFDGTGKKVDYSRQSSQTIISEYTFATAPHVDILLVPGGLGIRGQEDAGDTSVQDFVRARYPSLQYLLSVCTGAIALAKSGLLDGRKATSNKAVWNWAVQAGPNVHWQPSARWVEDGNIWTSSGVSAGMDLTYRFVWFYWGPETAVKVANSIEYAPHTNADWDPFSVIHKIPGADYNRSLVDCIGPAQLPE</sequence>
<evidence type="ECO:0000313" key="3">
    <source>
        <dbReference type="Proteomes" id="UP001447188"/>
    </source>
</evidence>
<feature type="domain" description="DJ-1/PfpI" evidence="1">
    <location>
        <begin position="27"/>
        <end position="207"/>
    </location>
</feature>
<protein>
    <recommendedName>
        <fullName evidence="1">DJ-1/PfpI domain-containing protein</fullName>
    </recommendedName>
</protein>